<feature type="region of interest" description="Disordered" evidence="1">
    <location>
        <begin position="169"/>
        <end position="207"/>
    </location>
</feature>
<evidence type="ECO:0000259" key="2">
    <source>
        <dbReference type="PROSITE" id="PS00028"/>
    </source>
</evidence>
<dbReference type="InterPro" id="IPR013087">
    <property type="entry name" value="Znf_C2H2_type"/>
</dbReference>
<dbReference type="PROSITE" id="PS00028">
    <property type="entry name" value="ZINC_FINGER_C2H2_1"/>
    <property type="match status" value="1"/>
</dbReference>
<feature type="region of interest" description="Disordered" evidence="1">
    <location>
        <begin position="503"/>
        <end position="529"/>
    </location>
</feature>
<organism evidence="3">
    <name type="scientific">Fopius arisanus</name>
    <dbReference type="NCBI Taxonomy" id="64838"/>
    <lineage>
        <taxon>Eukaryota</taxon>
        <taxon>Metazoa</taxon>
        <taxon>Ecdysozoa</taxon>
        <taxon>Arthropoda</taxon>
        <taxon>Hexapoda</taxon>
        <taxon>Insecta</taxon>
        <taxon>Pterygota</taxon>
        <taxon>Neoptera</taxon>
        <taxon>Endopterygota</taxon>
        <taxon>Hymenoptera</taxon>
        <taxon>Apocrita</taxon>
        <taxon>Ichneumonoidea</taxon>
        <taxon>Braconidae</taxon>
        <taxon>Opiinae</taxon>
        <taxon>Fopius</taxon>
    </lineage>
</organism>
<gene>
    <name evidence="3" type="primary">fs(1)Ya</name>
    <name evidence="3" type="ORF">g.22872</name>
</gene>
<name>A0A0C9RXB8_9HYME</name>
<sequence length="679" mass="75481">MAELEPNRCYACKKLFCCVDCCTNHIRNKHPGRQSECPLCRSEILITRNFNNSHFLCHVVINHLPLKCRYCGDFFQCSADLKNLGTCSRRLLIQKDNIINEGHSVVAHGPSPLTQTPLNPVNQSKGYSIEGDYNSNFEDLTSPPEFTRHTSTPMQIGISRKTTGFIFKTPRSPNFSLKTPKTPTCVLQDKNQAGDAGEDSKSSYSKTDTPLIYKKQLSRESNLQELLEQSESVYLSFSPSRRQNLSERASLKSILMSKSPGENFEPQKERVLEGTSTDMDLTEPMGFTPVPLLKSDPEERTSIEGVFKFPPEVRDSGKRVRFSDQFEVQKVPDTSPSKSPVTDIEEFFEARQSLSEFTVINSDTSPGEQKEDKAKASPTTNNNFSPTRCEENEENRGNKENIENANIEKGTPTGKNNENEGHKYVSTKVSETSRVVMMVLVEKTGDSGNVDLTPLINSGLKTLESVTTGMNSGESPVSTGEHPDVQKKLAVVSVDTYKRISTIERCHKPESPGDLNQKRRSDKSESSGSLLSAVANAVRTAFKNISEAVTTRHVMGEQEGSRKIPTIQIHPPDTPAPSVRPLKRARDDLISLDAAEVTADGATDSDESNDIRSPEQKRPRAWYRQIRGRDPIARMKYSSILPSRGISNETQCFQQGSLSVGDTILPLPSRAHQSTQTDR</sequence>
<dbReference type="EMBL" id="GBYB01012541">
    <property type="protein sequence ID" value="JAG82308.1"/>
    <property type="molecule type" value="Transcribed_RNA"/>
</dbReference>
<feature type="region of interest" description="Disordered" evidence="1">
    <location>
        <begin position="596"/>
        <end position="618"/>
    </location>
</feature>
<feature type="compositionally biased region" description="Polar residues" evidence="1">
    <location>
        <begin position="171"/>
        <end position="182"/>
    </location>
</feature>
<evidence type="ECO:0000313" key="3">
    <source>
        <dbReference type="EMBL" id="JAG82308.1"/>
    </source>
</evidence>
<feature type="compositionally biased region" description="Basic and acidic residues" evidence="1">
    <location>
        <begin position="609"/>
        <end position="618"/>
    </location>
</feature>
<accession>A0A0C9RXB8</accession>
<feature type="compositionally biased region" description="Polar residues" evidence="1">
    <location>
        <begin position="377"/>
        <end position="386"/>
    </location>
</feature>
<dbReference type="AlphaFoldDB" id="A0A0C9RXB8"/>
<feature type="compositionally biased region" description="Basic and acidic residues" evidence="1">
    <location>
        <begin position="503"/>
        <end position="525"/>
    </location>
</feature>
<proteinExistence type="predicted"/>
<protein>
    <submittedName>
        <fullName evidence="3">Fs(1)Ya protein</fullName>
    </submittedName>
</protein>
<reference evidence="3" key="1">
    <citation type="submission" date="2015-01" db="EMBL/GenBank/DDBJ databases">
        <title>Transcriptome Assembly of Fopius arisanus.</title>
        <authorList>
            <person name="Geib S."/>
        </authorList>
    </citation>
    <scope>NUCLEOTIDE SEQUENCE</scope>
</reference>
<feature type="region of interest" description="Disordered" evidence="1">
    <location>
        <begin position="360"/>
        <end position="421"/>
    </location>
</feature>
<feature type="compositionally biased region" description="Basic and acidic residues" evidence="1">
    <location>
        <begin position="388"/>
        <end position="402"/>
    </location>
</feature>
<feature type="domain" description="C2H2-type" evidence="2">
    <location>
        <begin position="9"/>
        <end position="30"/>
    </location>
</feature>
<evidence type="ECO:0000256" key="1">
    <source>
        <dbReference type="SAM" id="MobiDB-lite"/>
    </source>
</evidence>